<dbReference type="EMBL" id="JAAALK010000287">
    <property type="protein sequence ID" value="KAG8058040.1"/>
    <property type="molecule type" value="Genomic_DNA"/>
</dbReference>
<reference evidence="2" key="2">
    <citation type="submission" date="2021-02" db="EMBL/GenBank/DDBJ databases">
        <authorList>
            <person name="Kimball J.A."/>
            <person name="Haas M.W."/>
            <person name="Macchietto M."/>
            <person name="Kono T."/>
            <person name="Duquette J."/>
            <person name="Shao M."/>
        </authorList>
    </citation>
    <scope>NUCLEOTIDE SEQUENCE</scope>
    <source>
        <tissue evidence="2">Fresh leaf tissue</tissue>
    </source>
</reference>
<keyword evidence="1" id="KW-1133">Transmembrane helix</keyword>
<accession>A0A8J5REY3</accession>
<evidence type="ECO:0000256" key="1">
    <source>
        <dbReference type="SAM" id="Phobius"/>
    </source>
</evidence>
<evidence type="ECO:0000313" key="3">
    <source>
        <dbReference type="Proteomes" id="UP000729402"/>
    </source>
</evidence>
<name>A0A8J5REY3_ZIZPA</name>
<gene>
    <name evidence="2" type="ORF">GUJ93_ZPchr0002g24413</name>
</gene>
<sequence>MHDGCVARLTKAASKSAGARKNLHRRRLAMIDPAVVVVVLGFLGAGGHVVASAGILQPPHLGVVTSSSSSSPSSL</sequence>
<keyword evidence="3" id="KW-1185">Reference proteome</keyword>
<dbReference type="AlphaFoldDB" id="A0A8J5REY3"/>
<comment type="caution">
    <text evidence="2">The sequence shown here is derived from an EMBL/GenBank/DDBJ whole genome shotgun (WGS) entry which is preliminary data.</text>
</comment>
<reference evidence="2" key="1">
    <citation type="journal article" date="2021" name="bioRxiv">
        <title>Whole Genome Assembly and Annotation of Northern Wild Rice, Zizania palustris L., Supports a Whole Genome Duplication in the Zizania Genus.</title>
        <authorList>
            <person name="Haas M."/>
            <person name="Kono T."/>
            <person name="Macchietto M."/>
            <person name="Millas R."/>
            <person name="McGilp L."/>
            <person name="Shao M."/>
            <person name="Duquette J."/>
            <person name="Hirsch C.N."/>
            <person name="Kimball J."/>
        </authorList>
    </citation>
    <scope>NUCLEOTIDE SEQUENCE</scope>
    <source>
        <tissue evidence="2">Fresh leaf tissue</tissue>
    </source>
</reference>
<organism evidence="2 3">
    <name type="scientific">Zizania palustris</name>
    <name type="common">Northern wild rice</name>
    <dbReference type="NCBI Taxonomy" id="103762"/>
    <lineage>
        <taxon>Eukaryota</taxon>
        <taxon>Viridiplantae</taxon>
        <taxon>Streptophyta</taxon>
        <taxon>Embryophyta</taxon>
        <taxon>Tracheophyta</taxon>
        <taxon>Spermatophyta</taxon>
        <taxon>Magnoliopsida</taxon>
        <taxon>Liliopsida</taxon>
        <taxon>Poales</taxon>
        <taxon>Poaceae</taxon>
        <taxon>BOP clade</taxon>
        <taxon>Oryzoideae</taxon>
        <taxon>Oryzeae</taxon>
        <taxon>Zizaniinae</taxon>
        <taxon>Zizania</taxon>
    </lineage>
</organism>
<dbReference type="Proteomes" id="UP000729402">
    <property type="component" value="Unassembled WGS sequence"/>
</dbReference>
<evidence type="ECO:0000313" key="2">
    <source>
        <dbReference type="EMBL" id="KAG8058040.1"/>
    </source>
</evidence>
<feature type="transmembrane region" description="Helical" evidence="1">
    <location>
        <begin position="34"/>
        <end position="56"/>
    </location>
</feature>
<protein>
    <submittedName>
        <fullName evidence="2">Uncharacterized protein</fullName>
    </submittedName>
</protein>
<proteinExistence type="predicted"/>
<keyword evidence="1" id="KW-0472">Membrane</keyword>
<keyword evidence="1" id="KW-0812">Transmembrane</keyword>